<feature type="transmembrane region" description="Helical" evidence="8">
    <location>
        <begin position="135"/>
        <end position="154"/>
    </location>
</feature>
<feature type="transmembrane region" description="Helical" evidence="8">
    <location>
        <begin position="241"/>
        <end position="263"/>
    </location>
</feature>
<dbReference type="PANTHER" id="PTHR42893:SF46">
    <property type="entry name" value="PROTEIN DETOXIFICATION 44, CHLOROPLASTIC"/>
    <property type="match status" value="1"/>
</dbReference>
<evidence type="ECO:0000256" key="3">
    <source>
        <dbReference type="ARBA" id="ARBA00022448"/>
    </source>
</evidence>
<dbReference type="InterPro" id="IPR044644">
    <property type="entry name" value="DinF-like"/>
</dbReference>
<keyword evidence="6 8" id="KW-1133">Transmembrane helix</keyword>
<dbReference type="KEGG" id="nps:KRR39_20310"/>
<evidence type="ECO:0000313" key="9">
    <source>
        <dbReference type="EMBL" id="QWZ10705.1"/>
    </source>
</evidence>
<dbReference type="AlphaFoldDB" id="A0A975T326"/>
<sequence length="414" mass="41479">MFLLADAAIVGHLGTPELAGLGVAGAVLQTAVGLCVFLAYGTTASVARRVGSGDVRGALAQGVDGVWLAVLIGTVTTVAGVLLAGRLVGLFGAGPAVDVPATTYLRLAFLGVVPLLVMLAATGVLRGLQDTRTPLVVAVVGNLLNIVLNLVLVFGLDLGIAGSAIGTDLAQLGSAAALLAVVVRAARREGAPLRPDLAGVRRAAHAGVALVVRTLTLRASLLVTTYVAASLGAASVATHQLALTLWTFLAFALDAIAIAAQALTGRSLGAGDREGTRAITRRMVQWGVGSGVITGVLLAAAAPLLGGLFTTDPAVRDLLWPVLLVAAVFQPVAGVVFVLDGVLIGAGDGRYLAWGGIAVLAVFAPLALLAGHLGSGPGAGLTWLWAAFGVGFIGSRAVVLLHRARGTAWMVTGG</sequence>
<keyword evidence="7 8" id="KW-0472">Membrane</keyword>
<keyword evidence="10" id="KW-1185">Reference proteome</keyword>
<reference evidence="9" key="1">
    <citation type="submission" date="2021-06" db="EMBL/GenBank/DDBJ databases">
        <title>Complete genome sequence of Nocardioides sp. G188.</title>
        <authorList>
            <person name="Im W.-T."/>
        </authorList>
    </citation>
    <scope>NUCLEOTIDE SEQUENCE</scope>
    <source>
        <strain evidence="9">G188</strain>
    </source>
</reference>
<evidence type="ECO:0000256" key="1">
    <source>
        <dbReference type="ARBA" id="ARBA00004651"/>
    </source>
</evidence>
<organism evidence="9 10">
    <name type="scientific">Nocardioides panacis</name>
    <dbReference type="NCBI Taxonomy" id="2849501"/>
    <lineage>
        <taxon>Bacteria</taxon>
        <taxon>Bacillati</taxon>
        <taxon>Actinomycetota</taxon>
        <taxon>Actinomycetes</taxon>
        <taxon>Propionibacteriales</taxon>
        <taxon>Nocardioidaceae</taxon>
        <taxon>Nocardioides</taxon>
    </lineage>
</organism>
<dbReference type="EMBL" id="CP077062">
    <property type="protein sequence ID" value="QWZ10705.1"/>
    <property type="molecule type" value="Genomic_DNA"/>
</dbReference>
<name>A0A975T326_9ACTN</name>
<feature type="transmembrane region" description="Helical" evidence="8">
    <location>
        <begin position="318"/>
        <end position="339"/>
    </location>
</feature>
<keyword evidence="3" id="KW-0813">Transport</keyword>
<feature type="transmembrane region" description="Helical" evidence="8">
    <location>
        <begin position="383"/>
        <end position="401"/>
    </location>
</feature>
<feature type="transmembrane region" description="Helical" evidence="8">
    <location>
        <begin position="160"/>
        <end position="183"/>
    </location>
</feature>
<dbReference type="InterPro" id="IPR002528">
    <property type="entry name" value="MATE_fam"/>
</dbReference>
<feature type="transmembrane region" description="Helical" evidence="8">
    <location>
        <begin position="104"/>
        <end position="128"/>
    </location>
</feature>
<feature type="transmembrane region" description="Helical" evidence="8">
    <location>
        <begin position="351"/>
        <end position="371"/>
    </location>
</feature>
<comment type="subcellular location">
    <subcellularLocation>
        <location evidence="1">Cell membrane</location>
        <topology evidence="1">Multi-pass membrane protein</topology>
    </subcellularLocation>
</comment>
<dbReference type="PIRSF" id="PIRSF006603">
    <property type="entry name" value="DinF"/>
    <property type="match status" value="1"/>
</dbReference>
<dbReference type="PANTHER" id="PTHR42893">
    <property type="entry name" value="PROTEIN DETOXIFICATION 44, CHLOROPLASTIC-RELATED"/>
    <property type="match status" value="1"/>
</dbReference>
<dbReference type="GO" id="GO:0042910">
    <property type="term" value="F:xenobiotic transmembrane transporter activity"/>
    <property type="evidence" value="ECO:0007669"/>
    <property type="project" value="InterPro"/>
</dbReference>
<evidence type="ECO:0000256" key="8">
    <source>
        <dbReference type="SAM" id="Phobius"/>
    </source>
</evidence>
<dbReference type="NCBIfam" id="TIGR00797">
    <property type="entry name" value="matE"/>
    <property type="match status" value="1"/>
</dbReference>
<dbReference type="Proteomes" id="UP000683575">
    <property type="component" value="Chromosome"/>
</dbReference>
<keyword evidence="4" id="KW-1003">Cell membrane</keyword>
<feature type="transmembrane region" description="Helical" evidence="8">
    <location>
        <begin position="62"/>
        <end position="84"/>
    </location>
</feature>
<protein>
    <submittedName>
        <fullName evidence="9">MATE family efflux transporter</fullName>
    </submittedName>
</protein>
<dbReference type="Pfam" id="PF01554">
    <property type="entry name" value="MatE"/>
    <property type="match status" value="2"/>
</dbReference>
<evidence type="ECO:0000313" key="10">
    <source>
        <dbReference type="Proteomes" id="UP000683575"/>
    </source>
</evidence>
<feature type="transmembrane region" description="Helical" evidence="8">
    <location>
        <begin position="20"/>
        <end position="41"/>
    </location>
</feature>
<dbReference type="GO" id="GO:0005886">
    <property type="term" value="C:plasma membrane"/>
    <property type="evidence" value="ECO:0007669"/>
    <property type="project" value="TreeGrafter"/>
</dbReference>
<keyword evidence="5 8" id="KW-0812">Transmembrane</keyword>
<evidence type="ECO:0000256" key="4">
    <source>
        <dbReference type="ARBA" id="ARBA00022475"/>
    </source>
</evidence>
<dbReference type="GO" id="GO:0015297">
    <property type="term" value="F:antiporter activity"/>
    <property type="evidence" value="ECO:0007669"/>
    <property type="project" value="InterPro"/>
</dbReference>
<evidence type="ECO:0000256" key="5">
    <source>
        <dbReference type="ARBA" id="ARBA00022692"/>
    </source>
</evidence>
<gene>
    <name evidence="9" type="ORF">KRR39_20310</name>
</gene>
<evidence type="ECO:0000256" key="7">
    <source>
        <dbReference type="ARBA" id="ARBA00023136"/>
    </source>
</evidence>
<accession>A0A975T326</accession>
<dbReference type="InterPro" id="IPR048279">
    <property type="entry name" value="MdtK-like"/>
</dbReference>
<proteinExistence type="inferred from homology"/>
<comment type="similarity">
    <text evidence="2">Belongs to the multi antimicrobial extrusion (MATE) (TC 2.A.66.1) family.</text>
</comment>
<feature type="transmembrane region" description="Helical" evidence="8">
    <location>
        <begin position="204"/>
        <end position="229"/>
    </location>
</feature>
<evidence type="ECO:0000256" key="2">
    <source>
        <dbReference type="ARBA" id="ARBA00010199"/>
    </source>
</evidence>
<evidence type="ECO:0000256" key="6">
    <source>
        <dbReference type="ARBA" id="ARBA00022989"/>
    </source>
</evidence>
<feature type="transmembrane region" description="Helical" evidence="8">
    <location>
        <begin position="284"/>
        <end position="306"/>
    </location>
</feature>